<protein>
    <recommendedName>
        <fullName evidence="3">Thioredoxin domain-containing protein</fullName>
    </recommendedName>
</protein>
<dbReference type="GO" id="GO:0017004">
    <property type="term" value="P:cytochrome complex assembly"/>
    <property type="evidence" value="ECO:0007669"/>
    <property type="project" value="UniProtKB-KW"/>
</dbReference>
<dbReference type="Gene3D" id="3.40.30.10">
    <property type="entry name" value="Glutaredoxin"/>
    <property type="match status" value="1"/>
</dbReference>
<dbReference type="SUPFAM" id="SSF52833">
    <property type="entry name" value="Thioredoxin-like"/>
    <property type="match status" value="1"/>
</dbReference>
<evidence type="ECO:0000256" key="1">
    <source>
        <dbReference type="ARBA" id="ARBA00004196"/>
    </source>
</evidence>
<dbReference type="PROSITE" id="PS51352">
    <property type="entry name" value="THIOREDOXIN_2"/>
    <property type="match status" value="1"/>
</dbReference>
<accession>A0A0F9E0C3</accession>
<dbReference type="EMBL" id="LAZR01037004">
    <property type="protein sequence ID" value="KKL23356.1"/>
    <property type="molecule type" value="Genomic_DNA"/>
</dbReference>
<sequence>MRRRGFLSGALALGASPAAARTVMAEHQKPLPMLSPPITDGAGRSLTLADFRGRTVLLNIWATWCPPCRDEMPTLDRLQARLGGAEFHVLALSIDKGGFDTVRAFYAEIGITHLDLYLADQLRGMMAFGVVGLPTTLLITPQGREVARKVGPAAWDSPAAISQIQRVITKG</sequence>
<dbReference type="InterPro" id="IPR017937">
    <property type="entry name" value="Thioredoxin_CS"/>
</dbReference>
<proteinExistence type="predicted"/>
<dbReference type="InterPro" id="IPR013740">
    <property type="entry name" value="Redoxin"/>
</dbReference>
<evidence type="ECO:0000256" key="2">
    <source>
        <dbReference type="ARBA" id="ARBA00022748"/>
    </source>
</evidence>
<name>A0A0F9E0C3_9ZZZZ</name>
<dbReference type="GO" id="GO:0016491">
    <property type="term" value="F:oxidoreductase activity"/>
    <property type="evidence" value="ECO:0007669"/>
    <property type="project" value="InterPro"/>
</dbReference>
<dbReference type="PANTHER" id="PTHR42852:SF13">
    <property type="entry name" value="PROTEIN DIPZ"/>
    <property type="match status" value="1"/>
</dbReference>
<comment type="caution">
    <text evidence="4">The sequence shown here is derived from an EMBL/GenBank/DDBJ whole genome shotgun (WGS) entry which is preliminary data.</text>
</comment>
<dbReference type="CDD" id="cd02966">
    <property type="entry name" value="TlpA_like_family"/>
    <property type="match status" value="1"/>
</dbReference>
<evidence type="ECO:0000259" key="3">
    <source>
        <dbReference type="PROSITE" id="PS51352"/>
    </source>
</evidence>
<dbReference type="GO" id="GO:0030313">
    <property type="term" value="C:cell envelope"/>
    <property type="evidence" value="ECO:0007669"/>
    <property type="project" value="UniProtKB-SubCell"/>
</dbReference>
<feature type="domain" description="Thioredoxin" evidence="3">
    <location>
        <begin position="25"/>
        <end position="171"/>
    </location>
</feature>
<keyword evidence="2" id="KW-0201">Cytochrome c-type biogenesis</keyword>
<organism evidence="4">
    <name type="scientific">marine sediment metagenome</name>
    <dbReference type="NCBI Taxonomy" id="412755"/>
    <lineage>
        <taxon>unclassified sequences</taxon>
        <taxon>metagenomes</taxon>
        <taxon>ecological metagenomes</taxon>
    </lineage>
</organism>
<dbReference type="InterPro" id="IPR013766">
    <property type="entry name" value="Thioredoxin_domain"/>
</dbReference>
<dbReference type="InterPro" id="IPR050553">
    <property type="entry name" value="Thioredoxin_ResA/DsbE_sf"/>
</dbReference>
<comment type="subcellular location">
    <subcellularLocation>
        <location evidence="1">Cell envelope</location>
    </subcellularLocation>
</comment>
<reference evidence="4" key="1">
    <citation type="journal article" date="2015" name="Nature">
        <title>Complex archaea that bridge the gap between prokaryotes and eukaryotes.</title>
        <authorList>
            <person name="Spang A."/>
            <person name="Saw J.H."/>
            <person name="Jorgensen S.L."/>
            <person name="Zaremba-Niedzwiedzka K."/>
            <person name="Martijn J."/>
            <person name="Lind A.E."/>
            <person name="van Eijk R."/>
            <person name="Schleper C."/>
            <person name="Guy L."/>
            <person name="Ettema T.J."/>
        </authorList>
    </citation>
    <scope>NUCLEOTIDE SEQUENCE</scope>
</reference>
<dbReference type="PROSITE" id="PS00194">
    <property type="entry name" value="THIOREDOXIN_1"/>
    <property type="match status" value="1"/>
</dbReference>
<dbReference type="AlphaFoldDB" id="A0A0F9E0C3"/>
<dbReference type="PANTHER" id="PTHR42852">
    <property type="entry name" value="THIOL:DISULFIDE INTERCHANGE PROTEIN DSBE"/>
    <property type="match status" value="1"/>
</dbReference>
<evidence type="ECO:0000313" key="4">
    <source>
        <dbReference type="EMBL" id="KKL23356.1"/>
    </source>
</evidence>
<dbReference type="InterPro" id="IPR036249">
    <property type="entry name" value="Thioredoxin-like_sf"/>
</dbReference>
<gene>
    <name evidence="4" type="ORF">LCGC14_2426220</name>
</gene>
<dbReference type="Pfam" id="PF08534">
    <property type="entry name" value="Redoxin"/>
    <property type="match status" value="1"/>
</dbReference>